<dbReference type="SUPFAM" id="SSF89095">
    <property type="entry name" value="GatB/YqeY motif"/>
    <property type="match status" value="1"/>
</dbReference>
<evidence type="ECO:0000313" key="2">
    <source>
        <dbReference type="Proteomes" id="UP000178892"/>
    </source>
</evidence>
<dbReference type="InterPro" id="IPR042184">
    <property type="entry name" value="YqeY/Aim41_N"/>
</dbReference>
<dbReference type="GO" id="GO:0016884">
    <property type="term" value="F:carbon-nitrogen ligase activity, with glutamine as amido-N-donor"/>
    <property type="evidence" value="ECO:0007669"/>
    <property type="project" value="InterPro"/>
</dbReference>
<dbReference type="STRING" id="1817825.A2720_04015"/>
<dbReference type="Proteomes" id="UP000178892">
    <property type="component" value="Unassembled WGS sequence"/>
</dbReference>
<dbReference type="AlphaFoldDB" id="A0A1F5NT35"/>
<comment type="caution">
    <text evidence="1">The sequence shown here is derived from an EMBL/GenBank/DDBJ whole genome shotgun (WGS) entry which is preliminary data.</text>
</comment>
<dbReference type="Gene3D" id="1.10.1510.10">
    <property type="entry name" value="Uncharacterised protein YqeY/AIM41 PF09424, N-terminal domain"/>
    <property type="match status" value="1"/>
</dbReference>
<reference evidence="1 2" key="1">
    <citation type="journal article" date="2016" name="Nat. Commun.">
        <title>Thousands of microbial genomes shed light on interconnected biogeochemical processes in an aquifer system.</title>
        <authorList>
            <person name="Anantharaman K."/>
            <person name="Brown C.T."/>
            <person name="Hug L.A."/>
            <person name="Sharon I."/>
            <person name="Castelle C.J."/>
            <person name="Probst A.J."/>
            <person name="Thomas B.C."/>
            <person name="Singh A."/>
            <person name="Wilkins M.J."/>
            <person name="Karaoz U."/>
            <person name="Brodie E.L."/>
            <person name="Williams K.H."/>
            <person name="Hubbard S.S."/>
            <person name="Banfield J.F."/>
        </authorList>
    </citation>
    <scope>NUCLEOTIDE SEQUENCE [LARGE SCALE GENOMIC DNA]</scope>
</reference>
<name>A0A1F5NT35_9BACT</name>
<protein>
    <recommendedName>
        <fullName evidence="3">Glutamyl-tRNA amidotransferase</fullName>
    </recommendedName>
</protein>
<dbReference type="Gene3D" id="1.10.10.410">
    <property type="match status" value="1"/>
</dbReference>
<dbReference type="InterPro" id="IPR019004">
    <property type="entry name" value="YqeY/Aim41"/>
</dbReference>
<dbReference type="PANTHER" id="PTHR28055">
    <property type="entry name" value="ALTERED INHERITANCE OF MITOCHONDRIA PROTEIN 41, MITOCHONDRIAL"/>
    <property type="match status" value="1"/>
</dbReference>
<gene>
    <name evidence="1" type="ORF">A2720_04015</name>
</gene>
<evidence type="ECO:0008006" key="3">
    <source>
        <dbReference type="Google" id="ProtNLM"/>
    </source>
</evidence>
<proteinExistence type="predicted"/>
<dbReference type="InterPro" id="IPR003789">
    <property type="entry name" value="Asn/Gln_tRNA_amidoTrase-B-like"/>
</dbReference>
<dbReference type="InterPro" id="IPR023168">
    <property type="entry name" value="GatB_Yqey_C_2"/>
</dbReference>
<evidence type="ECO:0000313" key="1">
    <source>
        <dbReference type="EMBL" id="OGE80702.1"/>
    </source>
</evidence>
<dbReference type="Pfam" id="PF09424">
    <property type="entry name" value="YqeY"/>
    <property type="match status" value="1"/>
</dbReference>
<accession>A0A1F5NT35</accession>
<dbReference type="PANTHER" id="PTHR28055:SF1">
    <property type="entry name" value="ALTERED INHERITANCE OF MITOCHONDRIA PROTEIN 41, MITOCHONDRIAL"/>
    <property type="match status" value="1"/>
</dbReference>
<dbReference type="EMBL" id="MFEL01000018">
    <property type="protein sequence ID" value="OGE80702.1"/>
    <property type="molecule type" value="Genomic_DNA"/>
</dbReference>
<organism evidence="1 2">
    <name type="scientific">Candidatus Doudnabacteria bacterium RIFCSPHIGHO2_01_FULL_46_24</name>
    <dbReference type="NCBI Taxonomy" id="1817825"/>
    <lineage>
        <taxon>Bacteria</taxon>
        <taxon>Candidatus Doudnaibacteriota</taxon>
    </lineage>
</organism>
<sequence>MHIDSDLKAALLEKDEVKISALRNLKAEIKNVEIEKQHALSDEEVLDVVRRKVKQHRDSIDSFMKGGRADLVDREQAQMAVLAKYLPQQLSEDEVKKLVSEVIAELRAAPSDFGKVMKEVLAKAGGRTDGSVVSKIVKEKLK</sequence>